<dbReference type="PROSITE" id="PS51257">
    <property type="entry name" value="PROKAR_LIPOPROTEIN"/>
    <property type="match status" value="1"/>
</dbReference>
<dbReference type="PRINTS" id="PR01228">
    <property type="entry name" value="EGGSHELL"/>
</dbReference>
<feature type="region of interest" description="Disordered" evidence="1">
    <location>
        <begin position="71"/>
        <end position="164"/>
    </location>
</feature>
<feature type="compositionally biased region" description="Gly residues" evidence="1">
    <location>
        <begin position="111"/>
        <end position="143"/>
    </location>
</feature>
<evidence type="ECO:0000313" key="4">
    <source>
        <dbReference type="RefSeq" id="XP_040960179.1"/>
    </source>
</evidence>
<dbReference type="Proteomes" id="UP000818029">
    <property type="component" value="Chromosome D11"/>
</dbReference>
<evidence type="ECO:0000256" key="2">
    <source>
        <dbReference type="SAM" id="SignalP"/>
    </source>
</evidence>
<sequence length="164" mass="16377">MEMRREVRVLFLVTVVLIGCQSGVVGRDEFERKNEVPGWSNSTSTESRSFIEDVQHKGTNSSAETLVQTNINLSHAGKGGGNGGGGGGGGGNGNGGGEGKPHKKRNHKGHGWGGGNGEGGGGRGGQGEGWGWGGGNGGGGNHGGTRKAIGGKAPSPSATPDHAR</sequence>
<organism evidence="3 4">
    <name type="scientific">Gossypium hirsutum</name>
    <name type="common">Upland cotton</name>
    <name type="synonym">Gossypium mexicanum</name>
    <dbReference type="NCBI Taxonomy" id="3635"/>
    <lineage>
        <taxon>Eukaryota</taxon>
        <taxon>Viridiplantae</taxon>
        <taxon>Streptophyta</taxon>
        <taxon>Embryophyta</taxon>
        <taxon>Tracheophyta</taxon>
        <taxon>Spermatophyta</taxon>
        <taxon>Magnoliopsida</taxon>
        <taxon>eudicotyledons</taxon>
        <taxon>Gunneridae</taxon>
        <taxon>Pentapetalae</taxon>
        <taxon>rosids</taxon>
        <taxon>malvids</taxon>
        <taxon>Malvales</taxon>
        <taxon>Malvaceae</taxon>
        <taxon>Malvoideae</taxon>
        <taxon>Gossypium</taxon>
    </lineage>
</organism>
<evidence type="ECO:0000256" key="1">
    <source>
        <dbReference type="SAM" id="MobiDB-lite"/>
    </source>
</evidence>
<name>A0ABM3AZG1_GOSHI</name>
<dbReference type="RefSeq" id="XP_040960179.1">
    <property type="nucleotide sequence ID" value="XM_041104245.1"/>
</dbReference>
<proteinExistence type="predicted"/>
<reference evidence="4" key="2">
    <citation type="submission" date="2025-08" db="UniProtKB">
        <authorList>
            <consortium name="RefSeq"/>
        </authorList>
    </citation>
    <scope>IDENTIFICATION</scope>
</reference>
<reference evidence="3" key="1">
    <citation type="journal article" date="2020" name="Nat. Genet.">
        <title>Genomic diversifications of five Gossypium allopolyploid species and their impact on cotton improvement.</title>
        <authorList>
            <person name="Chen Z.J."/>
            <person name="Sreedasyam A."/>
            <person name="Ando A."/>
            <person name="Song Q."/>
            <person name="De Santiago L.M."/>
            <person name="Hulse-Kemp A.M."/>
            <person name="Ding M."/>
            <person name="Ye W."/>
            <person name="Kirkbride R.C."/>
            <person name="Jenkins J."/>
            <person name="Plott C."/>
            <person name="Lovell J."/>
            <person name="Lin Y.M."/>
            <person name="Vaughn R."/>
            <person name="Liu B."/>
            <person name="Simpson S."/>
            <person name="Scheffler B.E."/>
            <person name="Wen L."/>
            <person name="Saski C.A."/>
            <person name="Grover C.E."/>
            <person name="Hu G."/>
            <person name="Conover J.L."/>
            <person name="Carlson J.W."/>
            <person name="Shu S."/>
            <person name="Boston L.B."/>
            <person name="Williams M."/>
            <person name="Peterson D.G."/>
            <person name="McGee K."/>
            <person name="Jones D.C."/>
            <person name="Wendel J.F."/>
            <person name="Stelly D.M."/>
            <person name="Grimwood J."/>
            <person name="Schmutz J."/>
        </authorList>
    </citation>
    <scope>NUCLEOTIDE SEQUENCE [LARGE SCALE GENOMIC DNA]</scope>
    <source>
        <strain evidence="3">cv. TM-1</strain>
    </source>
</reference>
<keyword evidence="3" id="KW-1185">Reference proteome</keyword>
<accession>A0ABM3AZG1</accession>
<gene>
    <name evidence="4" type="primary">LOC107911060</name>
</gene>
<feature type="compositionally biased region" description="Basic residues" evidence="1">
    <location>
        <begin position="101"/>
        <end position="110"/>
    </location>
</feature>
<feature type="compositionally biased region" description="Gly residues" evidence="1">
    <location>
        <begin position="77"/>
        <end position="98"/>
    </location>
</feature>
<keyword evidence="2" id="KW-0732">Signal</keyword>
<feature type="chain" id="PRO_5047118891" evidence="2">
    <location>
        <begin position="27"/>
        <end position="164"/>
    </location>
</feature>
<dbReference type="GeneID" id="107911060"/>
<protein>
    <submittedName>
        <fullName evidence="4">Glycine-rich RNA-binding protein GRP2A</fullName>
    </submittedName>
</protein>
<evidence type="ECO:0000313" key="3">
    <source>
        <dbReference type="Proteomes" id="UP000818029"/>
    </source>
</evidence>
<feature type="signal peptide" evidence="2">
    <location>
        <begin position="1"/>
        <end position="26"/>
    </location>
</feature>